<dbReference type="InterPro" id="IPR005849">
    <property type="entry name" value="GalP_Utransf_N"/>
</dbReference>
<evidence type="ECO:0000256" key="1">
    <source>
        <dbReference type="ARBA" id="ARBA00001107"/>
    </source>
</evidence>
<evidence type="ECO:0000256" key="9">
    <source>
        <dbReference type="ARBA" id="ARBA00023277"/>
    </source>
</evidence>
<evidence type="ECO:0000259" key="11">
    <source>
        <dbReference type="Pfam" id="PF01087"/>
    </source>
</evidence>
<feature type="domain" description="Galactose-1-phosphate uridyl transferase N-terminal" evidence="11">
    <location>
        <begin position="23"/>
        <end position="229"/>
    </location>
</feature>
<dbReference type="EMBL" id="JASOOE010000005">
    <property type="protein sequence ID" value="MDK7187105.1"/>
    <property type="molecule type" value="Genomic_DNA"/>
</dbReference>
<keyword evidence="9 10" id="KW-0119">Carbohydrate metabolism</keyword>
<keyword evidence="6 10" id="KW-0808">Transferase</keyword>
<accession>A0AAJ1Q465</accession>
<evidence type="ECO:0000256" key="2">
    <source>
        <dbReference type="ARBA" id="ARBA00004496"/>
    </source>
</evidence>
<dbReference type="PANTHER" id="PTHR39191">
    <property type="entry name" value="GALACTOSE-1-PHOSPHATE URIDYLYLTRANSFERASE"/>
    <property type="match status" value="1"/>
</dbReference>
<evidence type="ECO:0000256" key="7">
    <source>
        <dbReference type="ARBA" id="ARBA00022695"/>
    </source>
</evidence>
<dbReference type="NCBIfam" id="TIGR01239">
    <property type="entry name" value="galT_2"/>
    <property type="match status" value="1"/>
</dbReference>
<dbReference type="PIRSF" id="PIRSF006005">
    <property type="entry name" value="GalT_BS"/>
    <property type="match status" value="1"/>
</dbReference>
<keyword evidence="7 10" id="KW-0548">Nucleotidyltransferase</keyword>
<evidence type="ECO:0000259" key="12">
    <source>
        <dbReference type="Pfam" id="PF02744"/>
    </source>
</evidence>
<dbReference type="Proteomes" id="UP001229251">
    <property type="component" value="Unassembled WGS sequence"/>
</dbReference>
<dbReference type="AlphaFoldDB" id="A0AAJ1Q465"/>
<dbReference type="RefSeq" id="WP_285065577.1">
    <property type="nucleotide sequence ID" value="NZ_JASOOE010000005.1"/>
</dbReference>
<comment type="caution">
    <text evidence="13">The sequence shown here is derived from an EMBL/GenBank/DDBJ whole genome shotgun (WGS) entry which is preliminary data.</text>
</comment>
<dbReference type="GO" id="GO:0005737">
    <property type="term" value="C:cytoplasm"/>
    <property type="evidence" value="ECO:0007669"/>
    <property type="project" value="UniProtKB-SubCell"/>
</dbReference>
<dbReference type="Pfam" id="PF01087">
    <property type="entry name" value="GalP_UDP_transf"/>
    <property type="match status" value="1"/>
</dbReference>
<protein>
    <recommendedName>
        <fullName evidence="10">Galactose-1-phosphate uridylyltransferase</fullName>
        <shortName evidence="10">Gal-1-P uridylyltransferase</shortName>
        <ecNumber evidence="10">2.7.7.12</ecNumber>
    </recommendedName>
    <alternativeName>
        <fullName evidence="10">UDP-glucose--hexose-1-phosphate uridylyltransferase</fullName>
    </alternativeName>
</protein>
<evidence type="ECO:0000256" key="4">
    <source>
        <dbReference type="ARBA" id="ARBA00008706"/>
    </source>
</evidence>
<comment type="subcellular location">
    <subcellularLocation>
        <location evidence="2 10">Cytoplasm</location>
    </subcellularLocation>
</comment>
<evidence type="ECO:0000313" key="14">
    <source>
        <dbReference type="Proteomes" id="UP001229251"/>
    </source>
</evidence>
<feature type="domain" description="Galactose-1-phosphate uridyl transferase C-terminal" evidence="12">
    <location>
        <begin position="245"/>
        <end position="440"/>
    </location>
</feature>
<evidence type="ECO:0000256" key="8">
    <source>
        <dbReference type="ARBA" id="ARBA00023144"/>
    </source>
</evidence>
<dbReference type="Pfam" id="PF02744">
    <property type="entry name" value="GalP_UDP_tr_C"/>
    <property type="match status" value="1"/>
</dbReference>
<keyword evidence="5 10" id="KW-0963">Cytoplasm</keyword>
<organism evidence="13 14">
    <name type="scientific">Facklamia hominis</name>
    <dbReference type="NCBI Taxonomy" id="178214"/>
    <lineage>
        <taxon>Bacteria</taxon>
        <taxon>Bacillati</taxon>
        <taxon>Bacillota</taxon>
        <taxon>Bacilli</taxon>
        <taxon>Lactobacillales</taxon>
        <taxon>Aerococcaceae</taxon>
        <taxon>Facklamia</taxon>
    </lineage>
</organism>
<dbReference type="GO" id="GO:0006012">
    <property type="term" value="P:galactose metabolic process"/>
    <property type="evidence" value="ECO:0007669"/>
    <property type="project" value="UniProtKB-UniRule"/>
</dbReference>
<dbReference type="InterPro" id="IPR005850">
    <property type="entry name" value="GalP_Utransf_C"/>
</dbReference>
<dbReference type="HAMAP" id="MF_00571">
    <property type="entry name" value="GalP_UDP_trans"/>
    <property type="match status" value="1"/>
</dbReference>
<dbReference type="PANTHER" id="PTHR39191:SF1">
    <property type="entry name" value="DUF4922 DOMAIN-CONTAINING PROTEIN"/>
    <property type="match status" value="1"/>
</dbReference>
<dbReference type="GO" id="GO:0008108">
    <property type="term" value="F:UDP-glucose:hexose-1-phosphate uridylyltransferase activity"/>
    <property type="evidence" value="ECO:0007669"/>
    <property type="project" value="UniProtKB-UniRule"/>
</dbReference>
<evidence type="ECO:0000313" key="13">
    <source>
        <dbReference type="EMBL" id="MDK7187105.1"/>
    </source>
</evidence>
<reference evidence="13" key="1">
    <citation type="submission" date="2023-05" db="EMBL/GenBank/DDBJ databases">
        <title>Cataloging the Phylogenetic Diversity of Human Bladder Bacteria.</title>
        <authorList>
            <person name="Du J."/>
        </authorList>
    </citation>
    <scope>NUCLEOTIDE SEQUENCE</scope>
    <source>
        <strain evidence="13">UMB1231</strain>
    </source>
</reference>
<dbReference type="EC" id="2.7.7.12" evidence="10"/>
<gene>
    <name evidence="10 13" type="primary">galT</name>
    <name evidence="13" type="ORF">QP433_03835</name>
</gene>
<evidence type="ECO:0000256" key="5">
    <source>
        <dbReference type="ARBA" id="ARBA00022490"/>
    </source>
</evidence>
<dbReference type="InterPro" id="IPR000766">
    <property type="entry name" value="GalP_uridyl_Trfase_II"/>
</dbReference>
<evidence type="ECO:0000256" key="6">
    <source>
        <dbReference type="ARBA" id="ARBA00022679"/>
    </source>
</evidence>
<comment type="catalytic activity">
    <reaction evidence="1 10">
        <text>alpha-D-galactose 1-phosphate + UDP-alpha-D-glucose = alpha-D-glucose 1-phosphate + UDP-alpha-D-galactose</text>
        <dbReference type="Rhea" id="RHEA:13989"/>
        <dbReference type="ChEBI" id="CHEBI:58336"/>
        <dbReference type="ChEBI" id="CHEBI:58601"/>
        <dbReference type="ChEBI" id="CHEBI:58885"/>
        <dbReference type="ChEBI" id="CHEBI:66914"/>
        <dbReference type="EC" id="2.7.7.12"/>
    </reaction>
</comment>
<proteinExistence type="inferred from homology"/>
<keyword evidence="8 10" id="KW-0299">Galactose metabolism</keyword>
<comment type="similarity">
    <text evidence="4 10">Belongs to the galactose-1-phosphate uridylyltransferase type 2 family.</text>
</comment>
<evidence type="ECO:0000256" key="3">
    <source>
        <dbReference type="ARBA" id="ARBA00004947"/>
    </source>
</evidence>
<comment type="pathway">
    <text evidence="3 10">Carbohydrate metabolism; galactose metabolism.</text>
</comment>
<evidence type="ECO:0000256" key="10">
    <source>
        <dbReference type="HAMAP-Rule" id="MF_00571"/>
    </source>
</evidence>
<name>A0AAJ1Q465_9LACT</name>
<sequence length="497" mass="57409">MQKIHVTIASFVNQAIQLGFAQELDRVYLQNRLIAMLDLKSFQDLGQNDLSLLENMDQMVNYAKQRGIIQASTSAREIFEAQIMDLITPLPSQLNQTFWEKYQESAQAATEYFYQLSRTNDYIKTRQIAKNIIFQYECDYGCLDITINLSKPEKTTQEIALARQMESSSYPVCALCFENEGFKGDLNHAARTNHRLIRLEVNGEGYGLQYSPYAYFDQHCIFVHQAHQPMAINRRTFANLLAIVDRFPHYFVGSNADLPITGGSILSHDHYQGGRHHFAMARAKVFETYQLADFPDLMVEHLYWPMSVIRLRHTDPKLVLDAAEMIFNHWLEYSDESLEIRAYTNDERHNTITPIARRREEAFELDLVLRNNRTNDHYPDGIFHPHQDVQHIKKENIGLIEVMGLAILPPRLLKEVEAVKAYLKAEIPLEQVPSIHQAWAQSLKESVLHEDQSQLDDLIQDAIGQKFQRVLEDAGVFKMDQAGQAGFQRFMDNLNAR</sequence>
<dbReference type="NCBIfam" id="NF003629">
    <property type="entry name" value="PRK05270.1-2"/>
    <property type="match status" value="1"/>
</dbReference>